<keyword evidence="2" id="KW-0812">Transmembrane</keyword>
<evidence type="ECO:0000313" key="5">
    <source>
        <dbReference type="Proteomes" id="UP001362999"/>
    </source>
</evidence>
<evidence type="ECO:0000256" key="3">
    <source>
        <dbReference type="SAM" id="SignalP"/>
    </source>
</evidence>
<feature type="chain" id="PRO_5043586748" evidence="3">
    <location>
        <begin position="20"/>
        <end position="246"/>
    </location>
</feature>
<dbReference type="Proteomes" id="UP001362999">
    <property type="component" value="Unassembled WGS sequence"/>
</dbReference>
<evidence type="ECO:0000256" key="1">
    <source>
        <dbReference type="SAM" id="MobiDB-lite"/>
    </source>
</evidence>
<organism evidence="4 5">
    <name type="scientific">Favolaschia claudopus</name>
    <dbReference type="NCBI Taxonomy" id="2862362"/>
    <lineage>
        <taxon>Eukaryota</taxon>
        <taxon>Fungi</taxon>
        <taxon>Dikarya</taxon>
        <taxon>Basidiomycota</taxon>
        <taxon>Agaricomycotina</taxon>
        <taxon>Agaricomycetes</taxon>
        <taxon>Agaricomycetidae</taxon>
        <taxon>Agaricales</taxon>
        <taxon>Marasmiineae</taxon>
        <taxon>Mycenaceae</taxon>
        <taxon>Favolaschia</taxon>
    </lineage>
</organism>
<evidence type="ECO:0000256" key="2">
    <source>
        <dbReference type="SAM" id="Phobius"/>
    </source>
</evidence>
<feature type="transmembrane region" description="Helical" evidence="2">
    <location>
        <begin position="124"/>
        <end position="148"/>
    </location>
</feature>
<keyword evidence="2" id="KW-0472">Membrane</keyword>
<comment type="caution">
    <text evidence="4">The sequence shown here is derived from an EMBL/GenBank/DDBJ whole genome shotgun (WGS) entry which is preliminary data.</text>
</comment>
<sequence length="246" mass="25825">MRISRVVWALSVAVTVAVAQTGTSTSSIDNTGILAATDLPGFPPFSSPDATPAVNSSISTETTNSTTSSKLRPGPTRSAVTVFPPSDTDTSSISSDAVVTGSSNSGFATSSSEASSSSSNQGPIIAAAVGGSVAVTLALLAAILFCFFRSARLRRHLGVSPPPSSEKQPESQSHPHLQADLAWRCTSLENEMSVLRERLTRLEVRDANRMRDEASRRAPAVMYSNEKDGVALDGKVAKDRPPTYLD</sequence>
<accession>A0AAW0D1S5</accession>
<dbReference type="EMBL" id="JAWWNJ010000011">
    <property type="protein sequence ID" value="KAK7045212.1"/>
    <property type="molecule type" value="Genomic_DNA"/>
</dbReference>
<keyword evidence="3" id="KW-0732">Signal</keyword>
<feature type="compositionally biased region" description="Low complexity" evidence="1">
    <location>
        <begin position="86"/>
        <end position="97"/>
    </location>
</feature>
<evidence type="ECO:0000313" key="4">
    <source>
        <dbReference type="EMBL" id="KAK7045212.1"/>
    </source>
</evidence>
<dbReference type="AlphaFoldDB" id="A0AAW0D1S5"/>
<name>A0AAW0D1S5_9AGAR</name>
<keyword evidence="2" id="KW-1133">Transmembrane helix</keyword>
<reference evidence="4 5" key="1">
    <citation type="journal article" date="2024" name="J Genomics">
        <title>Draft genome sequencing and assembly of Favolaschia claudopus CIRM-BRFM 2984 isolated from oak limbs.</title>
        <authorList>
            <person name="Navarro D."/>
            <person name="Drula E."/>
            <person name="Chaduli D."/>
            <person name="Cazenave R."/>
            <person name="Ahrendt S."/>
            <person name="Wang J."/>
            <person name="Lipzen A."/>
            <person name="Daum C."/>
            <person name="Barry K."/>
            <person name="Grigoriev I.V."/>
            <person name="Favel A."/>
            <person name="Rosso M.N."/>
            <person name="Martin F."/>
        </authorList>
    </citation>
    <scope>NUCLEOTIDE SEQUENCE [LARGE SCALE GENOMIC DNA]</scope>
    <source>
        <strain evidence="4 5">CIRM-BRFM 2984</strain>
    </source>
</reference>
<keyword evidence="5" id="KW-1185">Reference proteome</keyword>
<feature type="signal peptide" evidence="3">
    <location>
        <begin position="1"/>
        <end position="19"/>
    </location>
</feature>
<gene>
    <name evidence="4" type="ORF">R3P38DRAFT_2883060</name>
</gene>
<protein>
    <submittedName>
        <fullName evidence="4">Uncharacterized protein</fullName>
    </submittedName>
</protein>
<dbReference type="CDD" id="cd12087">
    <property type="entry name" value="TM_EGFR-like"/>
    <property type="match status" value="1"/>
</dbReference>
<feature type="compositionally biased region" description="Low complexity" evidence="1">
    <location>
        <begin position="56"/>
        <end position="69"/>
    </location>
</feature>
<feature type="region of interest" description="Disordered" evidence="1">
    <location>
        <begin position="44"/>
        <end position="97"/>
    </location>
</feature>
<proteinExistence type="predicted"/>